<dbReference type="GO" id="GO:0005634">
    <property type="term" value="C:nucleus"/>
    <property type="evidence" value="ECO:0007669"/>
    <property type="project" value="UniProtKB-SubCell"/>
</dbReference>
<name>A0A0D7BLZ8_9AGAR</name>
<keyword evidence="5" id="KW-1185">Reference proteome</keyword>
<dbReference type="Gene3D" id="1.20.1160.11">
    <property type="entry name" value="Paired amphipathic helix"/>
    <property type="match status" value="1"/>
</dbReference>
<organism evidence="4 5">
    <name type="scientific">Cylindrobasidium torrendii FP15055 ss-10</name>
    <dbReference type="NCBI Taxonomy" id="1314674"/>
    <lineage>
        <taxon>Eukaryota</taxon>
        <taxon>Fungi</taxon>
        <taxon>Dikarya</taxon>
        <taxon>Basidiomycota</taxon>
        <taxon>Agaricomycotina</taxon>
        <taxon>Agaricomycetes</taxon>
        <taxon>Agaricomycetidae</taxon>
        <taxon>Agaricales</taxon>
        <taxon>Marasmiineae</taxon>
        <taxon>Physalacriaceae</taxon>
        <taxon>Cylindrobasidium</taxon>
    </lineage>
</organism>
<evidence type="ECO:0000313" key="4">
    <source>
        <dbReference type="EMBL" id="KIY71210.1"/>
    </source>
</evidence>
<reference evidence="4 5" key="1">
    <citation type="journal article" date="2015" name="Fungal Genet. Biol.">
        <title>Evolution of novel wood decay mechanisms in Agaricales revealed by the genome sequences of Fistulina hepatica and Cylindrobasidium torrendii.</title>
        <authorList>
            <person name="Floudas D."/>
            <person name="Held B.W."/>
            <person name="Riley R."/>
            <person name="Nagy L.G."/>
            <person name="Koehler G."/>
            <person name="Ransdell A.S."/>
            <person name="Younus H."/>
            <person name="Chow J."/>
            <person name="Chiniquy J."/>
            <person name="Lipzen A."/>
            <person name="Tritt A."/>
            <person name="Sun H."/>
            <person name="Haridas S."/>
            <person name="LaButti K."/>
            <person name="Ohm R.A."/>
            <person name="Kues U."/>
            <person name="Blanchette R.A."/>
            <person name="Grigoriev I.V."/>
            <person name="Minto R.E."/>
            <person name="Hibbett D.S."/>
        </authorList>
    </citation>
    <scope>NUCLEOTIDE SEQUENCE [LARGE SCALE GENOMIC DNA]</scope>
    <source>
        <strain evidence="4 5">FP15055 ss-10</strain>
    </source>
</reference>
<evidence type="ECO:0000256" key="2">
    <source>
        <dbReference type="ARBA" id="ARBA00023242"/>
    </source>
</evidence>
<dbReference type="GO" id="GO:0006355">
    <property type="term" value="P:regulation of DNA-templated transcription"/>
    <property type="evidence" value="ECO:0007669"/>
    <property type="project" value="InterPro"/>
</dbReference>
<dbReference type="STRING" id="1314674.A0A0D7BLZ8"/>
<keyword evidence="2 3" id="KW-0539">Nucleus</keyword>
<proteinExistence type="predicted"/>
<evidence type="ECO:0000313" key="5">
    <source>
        <dbReference type="Proteomes" id="UP000054007"/>
    </source>
</evidence>
<dbReference type="PROSITE" id="PS51477">
    <property type="entry name" value="PAH"/>
    <property type="match status" value="1"/>
</dbReference>
<evidence type="ECO:0000256" key="1">
    <source>
        <dbReference type="ARBA" id="ARBA00004123"/>
    </source>
</evidence>
<protein>
    <submittedName>
        <fullName evidence="4">Uncharacterized protein</fullName>
    </submittedName>
</protein>
<dbReference type="EMBL" id="KN880457">
    <property type="protein sequence ID" value="KIY71210.1"/>
    <property type="molecule type" value="Genomic_DNA"/>
</dbReference>
<comment type="subcellular location">
    <subcellularLocation>
        <location evidence="1 3">Nucleus</location>
    </subcellularLocation>
</comment>
<dbReference type="AlphaFoldDB" id="A0A0D7BLZ8"/>
<accession>A0A0D7BLZ8</accession>
<dbReference type="OrthoDB" id="10265969at2759"/>
<dbReference type="InterPro" id="IPR003822">
    <property type="entry name" value="PAH"/>
</dbReference>
<dbReference type="InterPro" id="IPR036600">
    <property type="entry name" value="PAH_sf"/>
</dbReference>
<dbReference type="SUPFAM" id="SSF47762">
    <property type="entry name" value="PAH2 domain"/>
    <property type="match status" value="1"/>
</dbReference>
<evidence type="ECO:0000256" key="3">
    <source>
        <dbReference type="PROSITE-ProRule" id="PRU00810"/>
    </source>
</evidence>
<gene>
    <name evidence="4" type="ORF">CYLTODRAFT_451016</name>
</gene>
<sequence length="85" mass="9415">MPPADNGRILGVTDALRYLDAVKAEYQAQPHVYNAFLDIMKDFRLMILSWLNVTDNPGGKGKFDTFLPAGYRMAIPAPASPSVHH</sequence>
<dbReference type="Proteomes" id="UP000054007">
    <property type="component" value="Unassembled WGS sequence"/>
</dbReference>